<dbReference type="AlphaFoldDB" id="A0A0R0LQI0"/>
<keyword evidence="1" id="KW-0862">Zinc</keyword>
<evidence type="ECO:0000259" key="2">
    <source>
        <dbReference type="PROSITE" id="PS50158"/>
    </source>
</evidence>
<evidence type="ECO:0000313" key="4">
    <source>
        <dbReference type="Proteomes" id="UP000051530"/>
    </source>
</evidence>
<keyword evidence="1" id="KW-0863">Zinc-finger</keyword>
<comment type="caution">
    <text evidence="3">The sequence shown here is derived from an EMBL/GenBank/DDBJ whole genome shotgun (WGS) entry which is preliminary data.</text>
</comment>
<evidence type="ECO:0000313" key="3">
    <source>
        <dbReference type="EMBL" id="KRH91734.1"/>
    </source>
</evidence>
<evidence type="ECO:0000256" key="1">
    <source>
        <dbReference type="PROSITE-ProRule" id="PRU00047"/>
    </source>
</evidence>
<feature type="non-terminal residue" evidence="3">
    <location>
        <position position="1"/>
    </location>
</feature>
<keyword evidence="4" id="KW-1185">Reference proteome</keyword>
<dbReference type="GO" id="GO:0008270">
    <property type="term" value="F:zinc ion binding"/>
    <property type="evidence" value="ECO:0007669"/>
    <property type="project" value="UniProtKB-KW"/>
</dbReference>
<dbReference type="OrthoDB" id="116216at2759"/>
<dbReference type="GO" id="GO:0003676">
    <property type="term" value="F:nucleic acid binding"/>
    <property type="evidence" value="ECO:0007669"/>
    <property type="project" value="InterPro"/>
</dbReference>
<dbReference type="Gene3D" id="4.10.60.10">
    <property type="entry name" value="Zinc finger, CCHC-type"/>
    <property type="match status" value="1"/>
</dbReference>
<sequence length="141" mass="16286">KFELFKDMLVDFVCDDGIDTYHKFRDESWESYLKRLKLLREVKGLSDKDIIKHLRTTIASIGLQTLFLTPGITLSNLNEMIKDCEFVQAKNKKLKTKQKFGNKPKKNSYNKKNVTCYMCNESGHISTSCPNKSSAKKKKVV</sequence>
<gene>
    <name evidence="3" type="ORF">M153_290260001</name>
</gene>
<dbReference type="VEuPathDB" id="MicrosporidiaDB:M153_290260001"/>
<dbReference type="EMBL" id="LGUB01001579">
    <property type="protein sequence ID" value="KRH91734.1"/>
    <property type="molecule type" value="Genomic_DNA"/>
</dbReference>
<dbReference type="InterPro" id="IPR036875">
    <property type="entry name" value="Znf_CCHC_sf"/>
</dbReference>
<proteinExistence type="predicted"/>
<accession>A0A0R0LQI0</accession>
<dbReference type="SUPFAM" id="SSF57756">
    <property type="entry name" value="Retrovirus zinc finger-like domains"/>
    <property type="match status" value="1"/>
</dbReference>
<name>A0A0R0LQI0_9MICR</name>
<feature type="domain" description="CCHC-type" evidence="2">
    <location>
        <begin position="116"/>
        <end position="131"/>
    </location>
</feature>
<dbReference type="SMART" id="SM00343">
    <property type="entry name" value="ZnF_C2HC"/>
    <property type="match status" value="1"/>
</dbReference>
<dbReference type="Pfam" id="PF00098">
    <property type="entry name" value="zf-CCHC"/>
    <property type="match status" value="1"/>
</dbReference>
<organism evidence="3 4">
    <name type="scientific">Pseudoloma neurophilia</name>
    <dbReference type="NCBI Taxonomy" id="146866"/>
    <lineage>
        <taxon>Eukaryota</taxon>
        <taxon>Fungi</taxon>
        <taxon>Fungi incertae sedis</taxon>
        <taxon>Microsporidia</taxon>
        <taxon>Pseudoloma</taxon>
    </lineage>
</organism>
<dbReference type="Proteomes" id="UP000051530">
    <property type="component" value="Unassembled WGS sequence"/>
</dbReference>
<protein>
    <recommendedName>
        <fullName evidence="2">CCHC-type domain-containing protein</fullName>
    </recommendedName>
</protein>
<keyword evidence="1" id="KW-0479">Metal-binding</keyword>
<dbReference type="PROSITE" id="PS50158">
    <property type="entry name" value="ZF_CCHC"/>
    <property type="match status" value="1"/>
</dbReference>
<reference evidence="3 4" key="1">
    <citation type="submission" date="2015-07" db="EMBL/GenBank/DDBJ databases">
        <title>The genome of Pseudoloma neurophilia, a relevant intracellular parasite of the zebrafish.</title>
        <authorList>
            <person name="Ndikumana S."/>
            <person name="Pelin A."/>
            <person name="Sanders J."/>
            <person name="Corradi N."/>
        </authorList>
    </citation>
    <scope>NUCLEOTIDE SEQUENCE [LARGE SCALE GENOMIC DNA]</scope>
    <source>
        <strain evidence="3 4">MK1</strain>
    </source>
</reference>
<dbReference type="InterPro" id="IPR001878">
    <property type="entry name" value="Znf_CCHC"/>
</dbReference>